<evidence type="ECO:0000313" key="1">
    <source>
        <dbReference type="EMBL" id="KAF5766493.1"/>
    </source>
</evidence>
<evidence type="ECO:0000313" key="2">
    <source>
        <dbReference type="Proteomes" id="UP000215914"/>
    </source>
</evidence>
<comment type="caution">
    <text evidence="1">The sequence shown here is derived from an EMBL/GenBank/DDBJ whole genome shotgun (WGS) entry which is preliminary data.</text>
</comment>
<protein>
    <submittedName>
        <fullName evidence="1">Uncharacterized protein</fullName>
    </submittedName>
</protein>
<reference evidence="1" key="1">
    <citation type="journal article" date="2017" name="Nature">
        <title>The sunflower genome provides insights into oil metabolism, flowering and Asterid evolution.</title>
        <authorList>
            <person name="Badouin H."/>
            <person name="Gouzy J."/>
            <person name="Grassa C.J."/>
            <person name="Murat F."/>
            <person name="Staton S.E."/>
            <person name="Cottret L."/>
            <person name="Lelandais-Briere C."/>
            <person name="Owens G.L."/>
            <person name="Carrere S."/>
            <person name="Mayjonade B."/>
            <person name="Legrand L."/>
            <person name="Gill N."/>
            <person name="Kane N.C."/>
            <person name="Bowers J.E."/>
            <person name="Hubner S."/>
            <person name="Bellec A."/>
            <person name="Berard A."/>
            <person name="Berges H."/>
            <person name="Blanchet N."/>
            <person name="Boniface M.C."/>
            <person name="Brunel D."/>
            <person name="Catrice O."/>
            <person name="Chaidir N."/>
            <person name="Claudel C."/>
            <person name="Donnadieu C."/>
            <person name="Faraut T."/>
            <person name="Fievet G."/>
            <person name="Helmstetter N."/>
            <person name="King M."/>
            <person name="Knapp S.J."/>
            <person name="Lai Z."/>
            <person name="Le Paslier M.C."/>
            <person name="Lippi Y."/>
            <person name="Lorenzon L."/>
            <person name="Mandel J.R."/>
            <person name="Marage G."/>
            <person name="Marchand G."/>
            <person name="Marquand E."/>
            <person name="Bret-Mestries E."/>
            <person name="Morien E."/>
            <person name="Nambeesan S."/>
            <person name="Nguyen T."/>
            <person name="Pegot-Espagnet P."/>
            <person name="Pouilly N."/>
            <person name="Raftis F."/>
            <person name="Sallet E."/>
            <person name="Schiex T."/>
            <person name="Thomas J."/>
            <person name="Vandecasteele C."/>
            <person name="Vares D."/>
            <person name="Vear F."/>
            <person name="Vautrin S."/>
            <person name="Crespi M."/>
            <person name="Mangin B."/>
            <person name="Burke J.M."/>
            <person name="Salse J."/>
            <person name="Munos S."/>
            <person name="Vincourt P."/>
            <person name="Rieseberg L.H."/>
            <person name="Langlade N.B."/>
        </authorList>
    </citation>
    <scope>NUCLEOTIDE SEQUENCE</scope>
    <source>
        <tissue evidence="1">Leaves</tissue>
    </source>
</reference>
<dbReference type="Proteomes" id="UP000215914">
    <property type="component" value="Unassembled WGS sequence"/>
</dbReference>
<dbReference type="Gramene" id="mRNA:HanXRQr2_Chr15g0715991">
    <property type="protein sequence ID" value="CDS:HanXRQr2_Chr15g0715991.1"/>
    <property type="gene ID" value="HanXRQr2_Chr15g0715991"/>
</dbReference>
<proteinExistence type="predicted"/>
<sequence length="144" mass="16992">MEEITHKNQQIHELETNMGSLTAVVIDLKPKLEEKFRNEFAEPLMEYTVEERAQMEKEREEAIDHYIQNPPCTANQKKKQKEVIMRNVGAERNFGFQDQPDRYVVTTEKDRFDVYGNRSGIVSWAYNDEKGIFLVKRKNGAMEY</sequence>
<keyword evidence="2" id="KW-1185">Reference proteome</keyword>
<gene>
    <name evidence="1" type="ORF">HanXRQr2_Chr15g0715991</name>
</gene>
<organism evidence="1 2">
    <name type="scientific">Helianthus annuus</name>
    <name type="common">Common sunflower</name>
    <dbReference type="NCBI Taxonomy" id="4232"/>
    <lineage>
        <taxon>Eukaryota</taxon>
        <taxon>Viridiplantae</taxon>
        <taxon>Streptophyta</taxon>
        <taxon>Embryophyta</taxon>
        <taxon>Tracheophyta</taxon>
        <taxon>Spermatophyta</taxon>
        <taxon>Magnoliopsida</taxon>
        <taxon>eudicotyledons</taxon>
        <taxon>Gunneridae</taxon>
        <taxon>Pentapetalae</taxon>
        <taxon>asterids</taxon>
        <taxon>campanulids</taxon>
        <taxon>Asterales</taxon>
        <taxon>Asteraceae</taxon>
        <taxon>Asteroideae</taxon>
        <taxon>Heliantheae alliance</taxon>
        <taxon>Heliantheae</taxon>
        <taxon>Helianthus</taxon>
    </lineage>
</organism>
<dbReference type="AlphaFoldDB" id="A0A9K3E5H2"/>
<reference evidence="1" key="2">
    <citation type="submission" date="2020-06" db="EMBL/GenBank/DDBJ databases">
        <title>Helianthus annuus Genome sequencing and assembly Release 2.</title>
        <authorList>
            <person name="Gouzy J."/>
            <person name="Langlade N."/>
            <person name="Munos S."/>
        </authorList>
    </citation>
    <scope>NUCLEOTIDE SEQUENCE</scope>
    <source>
        <tissue evidence="1">Leaves</tissue>
    </source>
</reference>
<dbReference type="EMBL" id="MNCJ02000330">
    <property type="protein sequence ID" value="KAF5766493.1"/>
    <property type="molecule type" value="Genomic_DNA"/>
</dbReference>
<accession>A0A9K3E5H2</accession>
<name>A0A9K3E5H2_HELAN</name>